<dbReference type="InParanoid" id="D6WTP1"/>
<proteinExistence type="predicted"/>
<gene>
    <name evidence="1" type="primary">GLEAN_08600</name>
    <name evidence="1" type="ORF">TcasGA2_TC008600</name>
</gene>
<protein>
    <submittedName>
        <fullName evidence="1">Uncharacterized protein</fullName>
    </submittedName>
</protein>
<accession>D6WTP1</accession>
<reference evidence="1 2" key="1">
    <citation type="journal article" date="2008" name="Nature">
        <title>The genome of the model beetle and pest Tribolium castaneum.</title>
        <authorList>
            <consortium name="Tribolium Genome Sequencing Consortium"/>
            <person name="Richards S."/>
            <person name="Gibbs R.A."/>
            <person name="Weinstock G.M."/>
            <person name="Brown S.J."/>
            <person name="Denell R."/>
            <person name="Beeman R.W."/>
            <person name="Gibbs R."/>
            <person name="Beeman R.W."/>
            <person name="Brown S.J."/>
            <person name="Bucher G."/>
            <person name="Friedrich M."/>
            <person name="Grimmelikhuijzen C.J."/>
            <person name="Klingler M."/>
            <person name="Lorenzen M."/>
            <person name="Richards S."/>
            <person name="Roth S."/>
            <person name="Schroder R."/>
            <person name="Tautz D."/>
            <person name="Zdobnov E.M."/>
            <person name="Muzny D."/>
            <person name="Gibbs R.A."/>
            <person name="Weinstock G.M."/>
            <person name="Attaway T."/>
            <person name="Bell S."/>
            <person name="Buhay C.J."/>
            <person name="Chandrabose M.N."/>
            <person name="Chavez D."/>
            <person name="Clerk-Blankenburg K.P."/>
            <person name="Cree A."/>
            <person name="Dao M."/>
            <person name="Davis C."/>
            <person name="Chacko J."/>
            <person name="Dinh H."/>
            <person name="Dugan-Rocha S."/>
            <person name="Fowler G."/>
            <person name="Garner T.T."/>
            <person name="Garnes J."/>
            <person name="Gnirke A."/>
            <person name="Hawes A."/>
            <person name="Hernandez J."/>
            <person name="Hines S."/>
            <person name="Holder M."/>
            <person name="Hume J."/>
            <person name="Jhangiani S.N."/>
            <person name="Joshi V."/>
            <person name="Khan Z.M."/>
            <person name="Jackson L."/>
            <person name="Kovar C."/>
            <person name="Kowis A."/>
            <person name="Lee S."/>
            <person name="Lewis L.R."/>
            <person name="Margolis J."/>
            <person name="Morgan M."/>
            <person name="Nazareth L.V."/>
            <person name="Nguyen N."/>
            <person name="Okwuonu G."/>
            <person name="Parker D."/>
            <person name="Richards S."/>
            <person name="Ruiz S.J."/>
            <person name="Santibanez J."/>
            <person name="Savard J."/>
            <person name="Scherer S.E."/>
            <person name="Schneider B."/>
            <person name="Sodergren E."/>
            <person name="Tautz D."/>
            <person name="Vattahil S."/>
            <person name="Villasana D."/>
            <person name="White C.S."/>
            <person name="Wright R."/>
            <person name="Park Y."/>
            <person name="Beeman R.W."/>
            <person name="Lord J."/>
            <person name="Oppert B."/>
            <person name="Lorenzen M."/>
            <person name="Brown S."/>
            <person name="Wang L."/>
            <person name="Savard J."/>
            <person name="Tautz D."/>
            <person name="Richards S."/>
            <person name="Weinstock G."/>
            <person name="Gibbs R.A."/>
            <person name="Liu Y."/>
            <person name="Worley K."/>
            <person name="Weinstock G."/>
            <person name="Elsik C.G."/>
            <person name="Reese J.T."/>
            <person name="Elhaik E."/>
            <person name="Landan G."/>
            <person name="Graur D."/>
            <person name="Arensburger P."/>
            <person name="Atkinson P."/>
            <person name="Beeman R.W."/>
            <person name="Beidler J."/>
            <person name="Brown S.J."/>
            <person name="Demuth J.P."/>
            <person name="Drury D.W."/>
            <person name="Du Y.Z."/>
            <person name="Fujiwara H."/>
            <person name="Lorenzen M."/>
            <person name="Maselli V."/>
            <person name="Osanai M."/>
            <person name="Park Y."/>
            <person name="Robertson H.M."/>
            <person name="Tu Z."/>
            <person name="Wang J.J."/>
            <person name="Wang S."/>
            <person name="Richards S."/>
            <person name="Song H."/>
            <person name="Zhang L."/>
            <person name="Sodergren E."/>
            <person name="Werner D."/>
            <person name="Stanke M."/>
            <person name="Morgenstern B."/>
            <person name="Solovyev V."/>
            <person name="Kosarev P."/>
            <person name="Brown G."/>
            <person name="Chen H.C."/>
            <person name="Ermolaeva O."/>
            <person name="Hlavina W."/>
            <person name="Kapustin Y."/>
            <person name="Kiryutin B."/>
            <person name="Kitts P."/>
            <person name="Maglott D."/>
            <person name="Pruitt K."/>
            <person name="Sapojnikov V."/>
            <person name="Souvorov A."/>
            <person name="Mackey A.J."/>
            <person name="Waterhouse R.M."/>
            <person name="Wyder S."/>
            <person name="Zdobnov E.M."/>
            <person name="Zdobnov E.M."/>
            <person name="Wyder S."/>
            <person name="Kriventseva E.V."/>
            <person name="Kadowaki T."/>
            <person name="Bork P."/>
            <person name="Aranda M."/>
            <person name="Bao R."/>
            <person name="Beermann A."/>
            <person name="Berns N."/>
            <person name="Bolognesi R."/>
            <person name="Bonneton F."/>
            <person name="Bopp D."/>
            <person name="Brown S.J."/>
            <person name="Bucher G."/>
            <person name="Butts T."/>
            <person name="Chaumot A."/>
            <person name="Denell R.E."/>
            <person name="Ferrier D.E."/>
            <person name="Friedrich M."/>
            <person name="Gordon C.M."/>
            <person name="Jindra M."/>
            <person name="Klingler M."/>
            <person name="Lan Q."/>
            <person name="Lattorff H.M."/>
            <person name="Laudet V."/>
            <person name="von Levetsow C."/>
            <person name="Liu Z."/>
            <person name="Lutz R."/>
            <person name="Lynch J.A."/>
            <person name="da Fonseca R.N."/>
            <person name="Posnien N."/>
            <person name="Reuter R."/>
            <person name="Roth S."/>
            <person name="Savard J."/>
            <person name="Schinko J.B."/>
            <person name="Schmitt C."/>
            <person name="Schoppmeier M."/>
            <person name="Schroder R."/>
            <person name="Shippy T.D."/>
            <person name="Simonnet F."/>
            <person name="Marques-Souza H."/>
            <person name="Tautz D."/>
            <person name="Tomoyasu Y."/>
            <person name="Trauner J."/>
            <person name="Van der Zee M."/>
            <person name="Vervoort M."/>
            <person name="Wittkopp N."/>
            <person name="Wimmer E.A."/>
            <person name="Yang X."/>
            <person name="Jones A.K."/>
            <person name="Sattelle D.B."/>
            <person name="Ebert P.R."/>
            <person name="Nelson D."/>
            <person name="Scott J.G."/>
            <person name="Beeman R.W."/>
            <person name="Muthukrishnan S."/>
            <person name="Kramer K.J."/>
            <person name="Arakane Y."/>
            <person name="Beeman R.W."/>
            <person name="Zhu Q."/>
            <person name="Hogenkamp D."/>
            <person name="Dixit R."/>
            <person name="Oppert B."/>
            <person name="Jiang H."/>
            <person name="Zou Z."/>
            <person name="Marshall J."/>
            <person name="Elpidina E."/>
            <person name="Vinokurov K."/>
            <person name="Oppert C."/>
            <person name="Zou Z."/>
            <person name="Evans J."/>
            <person name="Lu Z."/>
            <person name="Zhao P."/>
            <person name="Sumathipala N."/>
            <person name="Altincicek B."/>
            <person name="Vilcinskas A."/>
            <person name="Williams M."/>
            <person name="Hultmark D."/>
            <person name="Hetru C."/>
            <person name="Jiang H."/>
            <person name="Grimmelikhuijzen C.J."/>
            <person name="Hauser F."/>
            <person name="Cazzamali G."/>
            <person name="Williamson M."/>
            <person name="Park Y."/>
            <person name="Li B."/>
            <person name="Tanaka Y."/>
            <person name="Predel R."/>
            <person name="Neupert S."/>
            <person name="Schachtner J."/>
            <person name="Verleyen P."/>
            <person name="Raible F."/>
            <person name="Bork P."/>
            <person name="Friedrich M."/>
            <person name="Walden K.K."/>
            <person name="Robertson H.M."/>
            <person name="Angeli S."/>
            <person name="Foret S."/>
            <person name="Bucher G."/>
            <person name="Schuetz S."/>
            <person name="Maleszka R."/>
            <person name="Wimmer E.A."/>
            <person name="Beeman R.W."/>
            <person name="Lorenzen M."/>
            <person name="Tomoyasu Y."/>
            <person name="Miller S.C."/>
            <person name="Grossmann D."/>
            <person name="Bucher G."/>
        </authorList>
    </citation>
    <scope>NUCLEOTIDE SEQUENCE [LARGE SCALE GENOMIC DNA]</scope>
    <source>
        <strain evidence="1 2">Georgia GA2</strain>
    </source>
</reference>
<dbReference type="AlphaFoldDB" id="D6WTP1"/>
<dbReference type="HOGENOM" id="CLU_2471991_0_0_1"/>
<organism evidence="1 2">
    <name type="scientific">Tribolium castaneum</name>
    <name type="common">Red flour beetle</name>
    <dbReference type="NCBI Taxonomy" id="7070"/>
    <lineage>
        <taxon>Eukaryota</taxon>
        <taxon>Metazoa</taxon>
        <taxon>Ecdysozoa</taxon>
        <taxon>Arthropoda</taxon>
        <taxon>Hexapoda</taxon>
        <taxon>Insecta</taxon>
        <taxon>Pterygota</taxon>
        <taxon>Neoptera</taxon>
        <taxon>Endopterygota</taxon>
        <taxon>Coleoptera</taxon>
        <taxon>Polyphaga</taxon>
        <taxon>Cucujiformia</taxon>
        <taxon>Tenebrionidae</taxon>
        <taxon>Tenebrionidae incertae sedis</taxon>
        <taxon>Tribolium</taxon>
    </lineage>
</organism>
<sequence length="88" mass="10273">MPSTGVLSPQVEVLLVGAYEEHYPGTFLRRRGIFYRARGTCMYRKWHLQNRRQISEVENPEQYGNGGQNNTGHARVFVTKHYYSHTKT</sequence>
<name>D6WTP1_TRICA</name>
<dbReference type="EMBL" id="KQ971355">
    <property type="protein sequence ID" value="EFA05818.1"/>
    <property type="molecule type" value="Genomic_DNA"/>
</dbReference>
<evidence type="ECO:0000313" key="2">
    <source>
        <dbReference type="Proteomes" id="UP000007266"/>
    </source>
</evidence>
<reference evidence="1 2" key="2">
    <citation type="journal article" date="2010" name="Nucleic Acids Res.">
        <title>BeetleBase in 2010: revisions to provide comprehensive genomic information for Tribolium castaneum.</title>
        <authorList>
            <person name="Kim H.S."/>
            <person name="Murphy T."/>
            <person name="Xia J."/>
            <person name="Caragea D."/>
            <person name="Park Y."/>
            <person name="Beeman R.W."/>
            <person name="Lorenzen M.D."/>
            <person name="Butcher S."/>
            <person name="Manak J.R."/>
            <person name="Brown S.J."/>
        </authorList>
    </citation>
    <scope>GENOME REANNOTATION</scope>
    <source>
        <strain evidence="1 2">Georgia GA2</strain>
    </source>
</reference>
<evidence type="ECO:0000313" key="1">
    <source>
        <dbReference type="EMBL" id="EFA05818.1"/>
    </source>
</evidence>
<keyword evidence="2" id="KW-1185">Reference proteome</keyword>
<dbReference type="Proteomes" id="UP000007266">
    <property type="component" value="Linkage group 7"/>
</dbReference>